<dbReference type="Proteomes" id="UP001054889">
    <property type="component" value="Unassembled WGS sequence"/>
</dbReference>
<sequence>MGGVQRHREQGRDEERVAAREGAAKEDACCTRGFGISASASCPRKHGSGTCLVMWRVNAGVGGEEELVDYVQHSSTQSHAVVFRAGHLVPVDNSLDTQARGIS</sequence>
<evidence type="ECO:0000313" key="2">
    <source>
        <dbReference type="EMBL" id="GJN36783.1"/>
    </source>
</evidence>
<dbReference type="EMBL" id="BQKI01000090">
    <property type="protein sequence ID" value="GJN36783.1"/>
    <property type="molecule type" value="Genomic_DNA"/>
</dbReference>
<keyword evidence="3" id="KW-1185">Reference proteome</keyword>
<organism evidence="2 3">
    <name type="scientific">Eleusine coracana subsp. coracana</name>
    <dbReference type="NCBI Taxonomy" id="191504"/>
    <lineage>
        <taxon>Eukaryota</taxon>
        <taxon>Viridiplantae</taxon>
        <taxon>Streptophyta</taxon>
        <taxon>Embryophyta</taxon>
        <taxon>Tracheophyta</taxon>
        <taxon>Spermatophyta</taxon>
        <taxon>Magnoliopsida</taxon>
        <taxon>Liliopsida</taxon>
        <taxon>Poales</taxon>
        <taxon>Poaceae</taxon>
        <taxon>PACMAD clade</taxon>
        <taxon>Chloridoideae</taxon>
        <taxon>Cynodonteae</taxon>
        <taxon>Eleusininae</taxon>
        <taxon>Eleusine</taxon>
    </lineage>
</organism>
<protein>
    <submittedName>
        <fullName evidence="2">Uncharacterized protein</fullName>
    </submittedName>
</protein>
<name>A0AAV5FPK0_ELECO</name>
<evidence type="ECO:0000313" key="3">
    <source>
        <dbReference type="Proteomes" id="UP001054889"/>
    </source>
</evidence>
<reference evidence="2" key="2">
    <citation type="submission" date="2021-12" db="EMBL/GenBank/DDBJ databases">
        <title>Resequencing data analysis of finger millet.</title>
        <authorList>
            <person name="Hatakeyama M."/>
            <person name="Aluri S."/>
            <person name="Balachadran M.T."/>
            <person name="Sivarajan S.R."/>
            <person name="Poveda L."/>
            <person name="Shimizu-Inatsugi R."/>
            <person name="Schlapbach R."/>
            <person name="Sreeman S.M."/>
            <person name="Shimizu K.K."/>
        </authorList>
    </citation>
    <scope>NUCLEOTIDE SEQUENCE</scope>
</reference>
<feature type="region of interest" description="Disordered" evidence="1">
    <location>
        <begin position="1"/>
        <end position="24"/>
    </location>
</feature>
<comment type="caution">
    <text evidence="2">The sequence shown here is derived from an EMBL/GenBank/DDBJ whole genome shotgun (WGS) entry which is preliminary data.</text>
</comment>
<dbReference type="AlphaFoldDB" id="A0AAV5FPK0"/>
<proteinExistence type="predicted"/>
<gene>
    <name evidence="2" type="primary">gb25679</name>
    <name evidence="2" type="ORF">PR202_gb25679</name>
</gene>
<reference evidence="2" key="1">
    <citation type="journal article" date="2018" name="DNA Res.">
        <title>Multiple hybrid de novo genome assembly of finger millet, an orphan allotetraploid crop.</title>
        <authorList>
            <person name="Hatakeyama M."/>
            <person name="Aluri S."/>
            <person name="Balachadran M.T."/>
            <person name="Sivarajan S.R."/>
            <person name="Patrignani A."/>
            <person name="Gruter S."/>
            <person name="Poveda L."/>
            <person name="Shimizu-Inatsugi R."/>
            <person name="Baeten J."/>
            <person name="Francoijs K.J."/>
            <person name="Nataraja K.N."/>
            <person name="Reddy Y.A.N."/>
            <person name="Phadnis S."/>
            <person name="Ravikumar R.L."/>
            <person name="Schlapbach R."/>
            <person name="Sreeman S.M."/>
            <person name="Shimizu K.K."/>
        </authorList>
    </citation>
    <scope>NUCLEOTIDE SEQUENCE</scope>
</reference>
<evidence type="ECO:0000256" key="1">
    <source>
        <dbReference type="SAM" id="MobiDB-lite"/>
    </source>
</evidence>
<accession>A0AAV5FPK0</accession>